<reference evidence="2 3" key="1">
    <citation type="journal article" date="2017" name="Arch. Microbiol.">
        <title>Mariprofundus micogutta sp. nov., a novel iron-oxidizing zetaproteobacterium isolated from a deep-sea hydrothermal field at the Bayonnaise knoll of the Izu-Ogasawara arc, and a description of Mariprofundales ord. nov. and Zetaproteobacteria classis nov.</title>
        <authorList>
            <person name="Makita H."/>
            <person name="Tanaka E."/>
            <person name="Mitsunobu S."/>
            <person name="Miyazaki M."/>
            <person name="Nunoura T."/>
            <person name="Uematsu K."/>
            <person name="Takaki Y."/>
            <person name="Nishi S."/>
            <person name="Shimamura S."/>
            <person name="Takai K."/>
        </authorList>
    </citation>
    <scope>NUCLEOTIDE SEQUENCE [LARGE SCALE GENOMIC DNA]</scope>
    <source>
        <strain evidence="2 3">ET2</strain>
    </source>
</reference>
<gene>
    <name evidence="2" type="ORF">MMIC_P1411</name>
</gene>
<evidence type="ECO:0000313" key="2">
    <source>
        <dbReference type="EMBL" id="GAV20446.1"/>
    </source>
</evidence>
<accession>A0A1L8CNF6</accession>
<dbReference type="CDD" id="cd07177">
    <property type="entry name" value="terB_like"/>
    <property type="match status" value="1"/>
</dbReference>
<dbReference type="InterPro" id="IPR007791">
    <property type="entry name" value="DjlA_N"/>
</dbReference>
<proteinExistence type="predicted"/>
<keyword evidence="3" id="KW-1185">Reference proteome</keyword>
<evidence type="ECO:0000259" key="1">
    <source>
        <dbReference type="Pfam" id="PF05099"/>
    </source>
</evidence>
<dbReference type="InterPro" id="IPR029024">
    <property type="entry name" value="TerB-like"/>
</dbReference>
<dbReference type="Gene3D" id="1.10.3680.10">
    <property type="entry name" value="TerB-like"/>
    <property type="match status" value="1"/>
</dbReference>
<dbReference type="SUPFAM" id="SSF158682">
    <property type="entry name" value="TerB-like"/>
    <property type="match status" value="1"/>
</dbReference>
<organism evidence="2 3">
    <name type="scientific">Mariprofundus micogutta</name>
    <dbReference type="NCBI Taxonomy" id="1921010"/>
    <lineage>
        <taxon>Bacteria</taxon>
        <taxon>Pseudomonadati</taxon>
        <taxon>Pseudomonadota</taxon>
        <taxon>Candidatius Mariprofundia</taxon>
        <taxon>Mariprofundales</taxon>
        <taxon>Mariprofundaceae</taxon>
        <taxon>Mariprofundus</taxon>
    </lineage>
</organism>
<feature type="domain" description="Co-chaperone DjlA N-terminal" evidence="1">
    <location>
        <begin position="17"/>
        <end position="117"/>
    </location>
</feature>
<dbReference type="RefSeq" id="WP_072659767.1">
    <property type="nucleotide sequence ID" value="NZ_BDFD01000011.1"/>
</dbReference>
<dbReference type="Proteomes" id="UP000231632">
    <property type="component" value="Unassembled WGS sequence"/>
</dbReference>
<dbReference type="EMBL" id="BDFD01000011">
    <property type="protein sequence ID" value="GAV20446.1"/>
    <property type="molecule type" value="Genomic_DNA"/>
</dbReference>
<sequence length="119" mass="13600">MSADPEAPSLLHSVYRLATSMITADGEIKEEEVDFAAAHGTTLFPEFDKAELNKHLKQADGQQHFEAAIRELSTTLSVQHKDVIYDYLQKIATSDDQLDDDEEKRLRYVRKQWGLEHLV</sequence>
<dbReference type="Pfam" id="PF05099">
    <property type="entry name" value="TerB"/>
    <property type="match status" value="1"/>
</dbReference>
<comment type="caution">
    <text evidence="2">The sequence shown here is derived from an EMBL/GenBank/DDBJ whole genome shotgun (WGS) entry which is preliminary data.</text>
</comment>
<dbReference type="AlphaFoldDB" id="A0A1L8CNF6"/>
<protein>
    <submittedName>
        <fullName evidence="2">Tellurite resistance protein TerB</fullName>
    </submittedName>
</protein>
<evidence type="ECO:0000313" key="3">
    <source>
        <dbReference type="Proteomes" id="UP000231632"/>
    </source>
</evidence>
<name>A0A1L8CNF6_9PROT</name>